<gene>
    <name evidence="2" type="ORF">DUNSADRAFT_9818</name>
</gene>
<dbReference type="EMBL" id="MU069793">
    <property type="protein sequence ID" value="KAF5833751.1"/>
    <property type="molecule type" value="Genomic_DNA"/>
</dbReference>
<evidence type="ECO:0000313" key="3">
    <source>
        <dbReference type="Proteomes" id="UP000815325"/>
    </source>
</evidence>
<name>A0ABQ7GGL4_DUNSA</name>
<feature type="region of interest" description="Disordered" evidence="1">
    <location>
        <begin position="245"/>
        <end position="271"/>
    </location>
</feature>
<dbReference type="Proteomes" id="UP000815325">
    <property type="component" value="Unassembled WGS sequence"/>
</dbReference>
<feature type="compositionally biased region" description="Low complexity" evidence="1">
    <location>
        <begin position="115"/>
        <end position="137"/>
    </location>
</feature>
<accession>A0ABQ7GGL4</accession>
<protein>
    <submittedName>
        <fullName evidence="2">Uncharacterized protein</fullName>
    </submittedName>
</protein>
<keyword evidence="3" id="KW-1185">Reference proteome</keyword>
<sequence>MTAPNGPLLLRALHFGLCCRSKATTDSVLDQLLFILTSTPHASSLQPPAAALLLQLVEGLKASIARATDPMLLCPGSRSRGATGTLAASAVAAAVQNGSIGSSPLKPKAPPPTASSPAKLQAAGAELAAQQQQQQQLPRGPSVPAPLLSIPDSVPPHPEALQRFITSQHALNVNTLAYDLALSLLPHLANPLRHCLLLPLLESLAPLLLLSRDGPISLLQQQQQMLQADNVFLQPGEGWEGGMPGVKGSPGRRSAGAIKGARTGAGARQEEPMGWGGGAAEASAFVKWQSLMQAAAAALVPCLAMARAESPAVVQAYQGDPSIVAPPIINIPSATLVILITRLLYALPASLVQPQLVPPAISDTLAAVARDDVLCAALPPSWRPAALAVLSKLRPDVHEVLEVADEGDQAVQAAQQLVYQLPHLLSGTVAPASWLSLVEMALLALDLAPDTQLLQAIIQGLAFICCADSLEGGEVHAQAEAVLLGLLQHPLLGVQLAVYALMEQMVMEVRGHKDHPLLSLLCRHNVLAHLTTVGLAQPSTRPQVAHVLQELLVRGNTQHNKNLLHWHCWVCANDDDPQAGALASSLSSLQHSSVHELPENAWERAALAVMGLLSRRPETRQGAARDLRDLLHLVHGVLVPTGEPHTADPLIAVLDNGARDDLLLPSASGPVAVQADTSGFDHGTPSTSAYPTSLVLTGPGAAARLARSFTPQHADNLLSILANPALAPELRRSAAEQLLGLTAEPRLLAEICQPQHLAAMLGTLAPHACSPASGASTTTALLTSLDVQLPIAVANLLYACACASSAARAWLLEQSKLPCSENFDVDTSLQSNGPSHAVDGVWMGRSLQQQHMQSGALDPMGVDGTRERRMGGLRGALPLLFHSLLTVRRAVARLLAAVLLQGEADKWEGWGRLVAGADPEAKTGILHLPRPFASGFALPCKVTWLEVKVLPMGAKDRQSNSLCGMPKLQGLVAEQRLIVAQIVEERRLLASAGGSLSGMLQLLNEPPQHSHVGMPHAAAATWQLPPAAAQACSANITALSLCSQVASSLERVRTATSHAECSMALGSLQLLAATRQGAAALALCDWQGALDTLLTSSPATLEDHALWCMLLPLVRRMLTDGVLTPPQLLHLALCLQQSALPLLEEPNAAMGPVPMPVALVGSPVVEQETDSDEGHRLQVVTTAQQVLRTLCALLCCSRARHDVHTTLRIAHALSLPRLLHVLCAGFVRAPEGASYGCRVLAVGVVGEVLAVLKGGQLAEDGAESLANAPGMEDALLLCLTSLLTEVAHSRHTAAPMRFVQQAASQGGTAAAAGVAAAVAAGFRDKGLVHAAMPCLIHLTRLLPMVQWSVVWQQVRAGGAVSCAAGEDGRGQQCGNKCVLPAWMVEWLMVRQWCGSGFRGGGPWTVV</sequence>
<evidence type="ECO:0000256" key="1">
    <source>
        <dbReference type="SAM" id="MobiDB-lite"/>
    </source>
</evidence>
<dbReference type="InterPro" id="IPR030791">
    <property type="entry name" value="Rotatin"/>
</dbReference>
<proteinExistence type="predicted"/>
<reference evidence="2" key="1">
    <citation type="submission" date="2017-08" db="EMBL/GenBank/DDBJ databases">
        <authorList>
            <person name="Polle J.E."/>
            <person name="Barry K."/>
            <person name="Cushman J."/>
            <person name="Schmutz J."/>
            <person name="Tran D."/>
            <person name="Hathwaick L.T."/>
            <person name="Yim W.C."/>
            <person name="Jenkins J."/>
            <person name="Mckie-Krisberg Z.M."/>
            <person name="Prochnik S."/>
            <person name="Lindquist E."/>
            <person name="Dockter R.B."/>
            <person name="Adam C."/>
            <person name="Molina H."/>
            <person name="Bunkerborg J."/>
            <person name="Jin E."/>
            <person name="Buchheim M."/>
            <person name="Magnuson J."/>
        </authorList>
    </citation>
    <scope>NUCLEOTIDE SEQUENCE</scope>
    <source>
        <strain evidence="2">CCAP 19/18</strain>
    </source>
</reference>
<dbReference type="PANTHER" id="PTHR31691:SF1">
    <property type="entry name" value="ROTATIN"/>
    <property type="match status" value="1"/>
</dbReference>
<dbReference type="PANTHER" id="PTHR31691">
    <property type="entry name" value="ROTATIN"/>
    <property type="match status" value="1"/>
</dbReference>
<comment type="caution">
    <text evidence="2">The sequence shown here is derived from an EMBL/GenBank/DDBJ whole genome shotgun (WGS) entry which is preliminary data.</text>
</comment>
<evidence type="ECO:0000313" key="2">
    <source>
        <dbReference type="EMBL" id="KAF5833751.1"/>
    </source>
</evidence>
<organism evidence="2 3">
    <name type="scientific">Dunaliella salina</name>
    <name type="common">Green alga</name>
    <name type="synonym">Protococcus salinus</name>
    <dbReference type="NCBI Taxonomy" id="3046"/>
    <lineage>
        <taxon>Eukaryota</taxon>
        <taxon>Viridiplantae</taxon>
        <taxon>Chlorophyta</taxon>
        <taxon>core chlorophytes</taxon>
        <taxon>Chlorophyceae</taxon>
        <taxon>CS clade</taxon>
        <taxon>Chlamydomonadales</taxon>
        <taxon>Dunaliellaceae</taxon>
        <taxon>Dunaliella</taxon>
    </lineage>
</organism>
<feature type="region of interest" description="Disordered" evidence="1">
    <location>
        <begin position="101"/>
        <end position="148"/>
    </location>
</feature>